<name>A0A4P8XTJ9_9FIRM</name>
<proteinExistence type="inferred from homology"/>
<dbReference type="KEGG" id="ruj:E5Z56_02635"/>
<evidence type="ECO:0000256" key="6">
    <source>
        <dbReference type="ARBA" id="ARBA00023136"/>
    </source>
</evidence>
<sequence>MEITSLVFLAFVGVTFIVYYLIPKKYQWVVLLSASLLFFVTSSALLTLYMLFTTAVIFFGAKGIQKYKDEFAKKKKELPKPERKVLKEQLKKKQKKILILCVAVVIAVLVLTKYCNFLGGIVNGIASIFTSTDLLPKFNILLPLGISYYTLMSVSYITDVYRGTIKAEVNPLRVLLFVCYFPHIVEGPFDRYGDLDRQFRTPHKFDYDKIRHGAILVMYGCFKKLVIADRIGFFLPKTFAKIDNYSGTAVFIGMVLYTFQLYADFSGCIDIISGVSEMFGIKVAENFKQPFFSKSIDEFWRRWHISLGAWLKEYVFYPVSLSGHFKKVNTFTKKHIKSQHIVGFITIAYTLFFVWFCNGLWHGASWLYIVYGLYYYVLMMLGKFTEPYTDKLAKKLHINKESKGYSVFQVARTVVIVNVGMLLFRSSTLVEFGKLFGKMFTSINFMDFCSIIKFQDGVVLAVGFVVMLLVGIIKEKGIDIRMWLIEHNFVIRWLVYYFLLFSTIILGAYGVGYGGAAAIYAQF</sequence>
<evidence type="ECO:0000256" key="7">
    <source>
        <dbReference type="PIRNR" id="PIRNR016636"/>
    </source>
</evidence>
<protein>
    <submittedName>
        <fullName evidence="9">MBOAT family protein</fullName>
    </submittedName>
</protein>
<feature type="transmembrane region" description="Helical" evidence="8">
    <location>
        <begin position="138"/>
        <end position="157"/>
    </location>
</feature>
<dbReference type="AlphaFoldDB" id="A0A4P8XTJ9"/>
<dbReference type="GO" id="GO:0016746">
    <property type="term" value="F:acyltransferase activity"/>
    <property type="evidence" value="ECO:0007669"/>
    <property type="project" value="UniProtKB-KW"/>
</dbReference>
<organism evidence="9 10">
    <name type="scientific">Ruminococcus bovis</name>
    <dbReference type="NCBI Taxonomy" id="2564099"/>
    <lineage>
        <taxon>Bacteria</taxon>
        <taxon>Bacillati</taxon>
        <taxon>Bacillota</taxon>
        <taxon>Clostridia</taxon>
        <taxon>Eubacteriales</taxon>
        <taxon>Oscillospiraceae</taxon>
        <taxon>Ruminococcus</taxon>
    </lineage>
</organism>
<dbReference type="Proteomes" id="UP000301475">
    <property type="component" value="Chromosome"/>
</dbReference>
<feature type="transmembrane region" description="Helical" evidence="8">
    <location>
        <begin position="5"/>
        <end position="22"/>
    </location>
</feature>
<keyword evidence="7" id="KW-0012">Acyltransferase</keyword>
<feature type="transmembrane region" description="Helical" evidence="8">
    <location>
        <begin position="341"/>
        <end position="361"/>
    </location>
</feature>
<evidence type="ECO:0000256" key="3">
    <source>
        <dbReference type="ARBA" id="ARBA00022475"/>
    </source>
</evidence>
<evidence type="ECO:0000256" key="4">
    <source>
        <dbReference type="ARBA" id="ARBA00022692"/>
    </source>
</evidence>
<feature type="transmembrane region" description="Helical" evidence="8">
    <location>
        <begin position="28"/>
        <end position="61"/>
    </location>
</feature>
<evidence type="ECO:0000256" key="1">
    <source>
        <dbReference type="ARBA" id="ARBA00004651"/>
    </source>
</evidence>
<accession>A0A4P8XTJ9</accession>
<dbReference type="GO" id="GO:0005886">
    <property type="term" value="C:plasma membrane"/>
    <property type="evidence" value="ECO:0007669"/>
    <property type="project" value="UniProtKB-SubCell"/>
</dbReference>
<evidence type="ECO:0000256" key="8">
    <source>
        <dbReference type="SAM" id="Phobius"/>
    </source>
</evidence>
<feature type="transmembrane region" description="Helical" evidence="8">
    <location>
        <begin position="97"/>
        <end position="126"/>
    </location>
</feature>
<keyword evidence="6 7" id="KW-0472">Membrane</keyword>
<keyword evidence="5 8" id="KW-1133">Transmembrane helix</keyword>
<dbReference type="InterPro" id="IPR004299">
    <property type="entry name" value="MBOAT_fam"/>
</dbReference>
<dbReference type="PANTHER" id="PTHR13285:SF18">
    <property type="entry name" value="PROTEIN-CYSTEINE N-PALMITOYLTRANSFERASE RASP"/>
    <property type="match status" value="1"/>
</dbReference>
<dbReference type="InterPro" id="IPR051085">
    <property type="entry name" value="MB_O-acyltransferase"/>
</dbReference>
<keyword evidence="3 7" id="KW-1003">Cell membrane</keyword>
<dbReference type="RefSeq" id="WP_138156401.1">
    <property type="nucleotide sequence ID" value="NZ_CP039381.1"/>
</dbReference>
<reference evidence="9 10" key="1">
    <citation type="submission" date="2019-04" db="EMBL/GenBank/DDBJ databases">
        <authorList>
            <person name="Embree M."/>
            <person name="Gaffney J.R."/>
        </authorList>
    </citation>
    <scope>NUCLEOTIDE SEQUENCE [LARGE SCALE GENOMIC DNA]</scope>
    <source>
        <strain evidence="9 10">JE7A12</strain>
    </source>
</reference>
<dbReference type="OrthoDB" id="9805788at2"/>
<feature type="transmembrane region" description="Helical" evidence="8">
    <location>
        <begin position="367"/>
        <end position="384"/>
    </location>
</feature>
<evidence type="ECO:0000313" key="9">
    <source>
        <dbReference type="EMBL" id="QCT06316.1"/>
    </source>
</evidence>
<dbReference type="GO" id="GO:0042121">
    <property type="term" value="P:alginic acid biosynthetic process"/>
    <property type="evidence" value="ECO:0007669"/>
    <property type="project" value="InterPro"/>
</dbReference>
<dbReference type="PIRSF" id="PIRSF016636">
    <property type="entry name" value="AlgI_DltB"/>
    <property type="match status" value="1"/>
</dbReference>
<evidence type="ECO:0000256" key="5">
    <source>
        <dbReference type="ARBA" id="ARBA00022989"/>
    </source>
</evidence>
<dbReference type="EMBL" id="CP039381">
    <property type="protein sequence ID" value="QCT06316.1"/>
    <property type="molecule type" value="Genomic_DNA"/>
</dbReference>
<dbReference type="InterPro" id="IPR024194">
    <property type="entry name" value="Ac/AlaTfrase_AlgI/DltB"/>
</dbReference>
<keyword evidence="4 8" id="KW-0812">Transmembrane</keyword>
<dbReference type="InterPro" id="IPR028362">
    <property type="entry name" value="AlgI"/>
</dbReference>
<gene>
    <name evidence="9" type="ORF">E5Z56_02635</name>
</gene>
<evidence type="ECO:0000313" key="10">
    <source>
        <dbReference type="Proteomes" id="UP000301475"/>
    </source>
</evidence>
<comment type="similarity">
    <text evidence="2 7">Belongs to the membrane-bound acyltransferase family.</text>
</comment>
<feature type="transmembrane region" description="Helical" evidence="8">
    <location>
        <begin position="454"/>
        <end position="473"/>
    </location>
</feature>
<evidence type="ECO:0000256" key="2">
    <source>
        <dbReference type="ARBA" id="ARBA00010323"/>
    </source>
</evidence>
<keyword evidence="10" id="KW-1185">Reference proteome</keyword>
<dbReference type="PANTHER" id="PTHR13285">
    <property type="entry name" value="ACYLTRANSFERASE"/>
    <property type="match status" value="1"/>
</dbReference>
<dbReference type="PIRSF" id="PIRSF500217">
    <property type="entry name" value="AlgI"/>
    <property type="match status" value="1"/>
</dbReference>
<feature type="transmembrane region" description="Helical" evidence="8">
    <location>
        <begin position="494"/>
        <end position="521"/>
    </location>
</feature>
<dbReference type="Pfam" id="PF03062">
    <property type="entry name" value="MBOAT"/>
    <property type="match status" value="1"/>
</dbReference>
<keyword evidence="7" id="KW-0808">Transferase</keyword>
<comment type="subcellular location">
    <subcellularLocation>
        <location evidence="1">Cell membrane</location>
        <topology evidence="1">Multi-pass membrane protein</topology>
    </subcellularLocation>
</comment>